<accession>A0ABS3UA04</accession>
<feature type="chain" id="PRO_5045677767" description="OCRE domain-containing protein" evidence="2">
    <location>
        <begin position="19"/>
        <end position="199"/>
    </location>
</feature>
<dbReference type="Proteomes" id="UP000681341">
    <property type="component" value="Unassembled WGS sequence"/>
</dbReference>
<name>A0ABS3UA04_9ACTN</name>
<gene>
    <name evidence="3" type="ORF">J5V16_22540</name>
</gene>
<evidence type="ECO:0000313" key="3">
    <source>
        <dbReference type="EMBL" id="MBO3735612.1"/>
    </source>
</evidence>
<keyword evidence="4" id="KW-1185">Reference proteome</keyword>
<proteinExistence type="predicted"/>
<protein>
    <recommendedName>
        <fullName evidence="5">OCRE domain-containing protein</fullName>
    </recommendedName>
</protein>
<sequence>MRQALKILLLLGIGFILAKDKDGGGITPGDGNNTIDPNTGKPKTDEQRKQDSTYKGTNAQEDFDGVIKAGDQESQDGREEGSNGGGNDQPGTDSPNLEPSYPDQWASDANLRSHWEDHRNDHNADWESEAEYREAAIDLMSTDGGRRPGVKIKTDGDTSYFFDPATGEFGRSGPRGIITYYIPSPDPQAHFDRQPGTEV</sequence>
<keyword evidence="2" id="KW-0732">Signal</keyword>
<reference evidence="3 4" key="1">
    <citation type="submission" date="2021-03" db="EMBL/GenBank/DDBJ databases">
        <title>Glycomyces sp. nov., a novel actinomycete isolated from soil.</title>
        <authorList>
            <person name="Yang X."/>
            <person name="Xu X."/>
        </authorList>
    </citation>
    <scope>NUCLEOTIDE SEQUENCE [LARGE SCALE GENOMIC DNA]</scope>
    <source>
        <strain evidence="3 4">NEAU-S30</strain>
    </source>
</reference>
<feature type="compositionally biased region" description="Basic and acidic residues" evidence="1">
    <location>
        <begin position="42"/>
        <end position="52"/>
    </location>
</feature>
<evidence type="ECO:0000256" key="1">
    <source>
        <dbReference type="SAM" id="MobiDB-lite"/>
    </source>
</evidence>
<evidence type="ECO:0000256" key="2">
    <source>
        <dbReference type="SAM" id="SignalP"/>
    </source>
</evidence>
<evidence type="ECO:0008006" key="5">
    <source>
        <dbReference type="Google" id="ProtNLM"/>
    </source>
</evidence>
<comment type="caution">
    <text evidence="3">The sequence shown here is derived from an EMBL/GenBank/DDBJ whole genome shotgun (WGS) entry which is preliminary data.</text>
</comment>
<feature type="region of interest" description="Disordered" evidence="1">
    <location>
        <begin position="23"/>
        <end position="105"/>
    </location>
</feature>
<organism evidence="3 4">
    <name type="scientific">Glycomyces niveus</name>
    <dbReference type="NCBI Taxonomy" id="2820287"/>
    <lineage>
        <taxon>Bacteria</taxon>
        <taxon>Bacillati</taxon>
        <taxon>Actinomycetota</taxon>
        <taxon>Actinomycetes</taxon>
        <taxon>Glycomycetales</taxon>
        <taxon>Glycomycetaceae</taxon>
        <taxon>Glycomyces</taxon>
    </lineage>
</organism>
<evidence type="ECO:0000313" key="4">
    <source>
        <dbReference type="Proteomes" id="UP000681341"/>
    </source>
</evidence>
<feature type="signal peptide" evidence="2">
    <location>
        <begin position="1"/>
        <end position="18"/>
    </location>
</feature>
<dbReference type="RefSeq" id="WP_208499317.1">
    <property type="nucleotide sequence ID" value="NZ_JAGFNP010000016.1"/>
</dbReference>
<dbReference type="EMBL" id="JAGFNP010000016">
    <property type="protein sequence ID" value="MBO3735612.1"/>
    <property type="molecule type" value="Genomic_DNA"/>
</dbReference>